<sequence length="50" mass="5820">MVHHTGTIYYTCRDSDNTIKQWSLTVQWDVEEISDPDKSIDISSEDISPY</sequence>
<gene>
    <name evidence="1" type="ORF">S01H4_08176</name>
</gene>
<feature type="non-terminal residue" evidence="1">
    <location>
        <position position="50"/>
    </location>
</feature>
<evidence type="ECO:0000313" key="1">
    <source>
        <dbReference type="EMBL" id="GAG67632.1"/>
    </source>
</evidence>
<dbReference type="EMBL" id="BART01002773">
    <property type="protein sequence ID" value="GAG67632.1"/>
    <property type="molecule type" value="Genomic_DNA"/>
</dbReference>
<dbReference type="AlphaFoldDB" id="X1ACI8"/>
<name>X1ACI8_9ZZZZ</name>
<reference evidence="1" key="1">
    <citation type="journal article" date="2014" name="Front. Microbiol.">
        <title>High frequency of phylogenetically diverse reductive dehalogenase-homologous genes in deep subseafloor sedimentary metagenomes.</title>
        <authorList>
            <person name="Kawai M."/>
            <person name="Futagami T."/>
            <person name="Toyoda A."/>
            <person name="Takaki Y."/>
            <person name="Nishi S."/>
            <person name="Hori S."/>
            <person name="Arai W."/>
            <person name="Tsubouchi T."/>
            <person name="Morono Y."/>
            <person name="Uchiyama I."/>
            <person name="Ito T."/>
            <person name="Fujiyama A."/>
            <person name="Inagaki F."/>
            <person name="Takami H."/>
        </authorList>
    </citation>
    <scope>NUCLEOTIDE SEQUENCE</scope>
    <source>
        <strain evidence="1">Expedition CK06-06</strain>
    </source>
</reference>
<organism evidence="1">
    <name type="scientific">marine sediment metagenome</name>
    <dbReference type="NCBI Taxonomy" id="412755"/>
    <lineage>
        <taxon>unclassified sequences</taxon>
        <taxon>metagenomes</taxon>
        <taxon>ecological metagenomes</taxon>
    </lineage>
</organism>
<comment type="caution">
    <text evidence="1">The sequence shown here is derived from an EMBL/GenBank/DDBJ whole genome shotgun (WGS) entry which is preliminary data.</text>
</comment>
<protein>
    <submittedName>
        <fullName evidence="1">Uncharacterized protein</fullName>
    </submittedName>
</protein>
<proteinExistence type="predicted"/>
<accession>X1ACI8</accession>